<evidence type="ECO:0000256" key="3">
    <source>
        <dbReference type="ARBA" id="ARBA00009138"/>
    </source>
</evidence>
<evidence type="ECO:0000256" key="6">
    <source>
        <dbReference type="ARBA" id="ARBA00023242"/>
    </source>
</evidence>
<evidence type="ECO:0000256" key="1">
    <source>
        <dbReference type="ARBA" id="ARBA00004123"/>
    </source>
</evidence>
<keyword evidence="10" id="KW-1185">Reference proteome</keyword>
<evidence type="ECO:0000256" key="5">
    <source>
        <dbReference type="ARBA" id="ARBA00022884"/>
    </source>
</evidence>
<sequence>MSHHQLPTPYKRPLDGGKFGDGNIDQRNEDTFGSGAVEEDWELDHNNFVEFDISRYKKQLDGKEESTENLGLDIPKVIANGCHQENFQSPLLSPSQLNEEELELSNQQLAAAVEELVLNSDQDQDAIDPAIVSLRRQATPSAGKLPASPKLPPHYDTSKSNQFGQSKFQEMFRRPQGSMFTGKMSKIWKEKETLGLNFLSRLGGSAPTPPPGFEPRPSSPPLEDEAILTAIKDRPMSCNPLLSLSNPLVVKAEDLERELQGSSSRGPSPIYGISIPEENPPSPVDRSLPARSVSPIFGSPSPSNLPIGTPPKHVIMDMMHQLEQQKKAAEQDKSGVFQHPGTSGTVPHPYFSLPPGVPAPPLPIIIHTPNRPIAPNSSSRMQFPVQAAPANFVWPARPGVPINPLNAQDFQRLGFGMPPRSPVQSPIGSPHTFDASHSAGKQNIRRNMPMPPGVIANQGFPLCKQSMMPSVSAKRLPLPRFGPGHLHPEHSKFVRMRQQRHDGRRDRRHYNNHRGQNREGVVGIPGDPYANIMTQKEKDWVIRIQMMALQSDRPEIDDYYYQNYIEQRLRDGKLNSNDSNTPTRLITPTKPNMENRKYVPVQFVNSLGKLTASSVYNPRQIIDLAQPAPAEEDGGNIEQGTNSRLALSKRLVVYKIIEKAYDLIVVMEELQYKLENFNEVPIQERDLLRNDLQSKSESMVDVLGFHDNTEFHAHADPVFQVMKIRKGKKLVARAIPFLCQEYGFIVAQSIFAHLAILIKRDSKDRVLHEMYPPLSNVISLFTAKQFVNACSFLTSFALTAAIKDQVGATIICKLLNKGSELFSSVDDITEKSQWKKFVSDVHDVIISVANPKEGSRHSRPSNPSPLLEGFPNVFQVLDDTNKNVSSEKLKRSYQQLITEKSNADGVKMISD</sequence>
<dbReference type="InterPro" id="IPR019167">
    <property type="entry name" value="PAT1_dom"/>
</dbReference>
<feature type="region of interest" description="Disordered" evidence="7">
    <location>
        <begin position="1"/>
        <end position="37"/>
    </location>
</feature>
<proteinExistence type="inferred from homology"/>
<dbReference type="EMBL" id="CAWYQH010000130">
    <property type="protein sequence ID" value="CAK8692235.1"/>
    <property type="molecule type" value="Genomic_DNA"/>
</dbReference>
<accession>A0ABP0GPS5</accession>
<feature type="region of interest" description="Disordered" evidence="7">
    <location>
        <begin position="495"/>
        <end position="523"/>
    </location>
</feature>
<feature type="region of interest" description="Disordered" evidence="7">
    <location>
        <begin position="572"/>
        <end position="591"/>
    </location>
</feature>
<feature type="region of interest" description="Disordered" evidence="7">
    <location>
        <begin position="138"/>
        <end position="161"/>
    </location>
</feature>
<dbReference type="PANTHER" id="PTHR21551:SF0">
    <property type="entry name" value="PROTEIN ASSOCIATED WITH TOPO II RELATED-1, ISOFORM A"/>
    <property type="match status" value="1"/>
</dbReference>
<feature type="region of interest" description="Disordered" evidence="7">
    <location>
        <begin position="199"/>
        <end position="222"/>
    </location>
</feature>
<dbReference type="Proteomes" id="UP001642483">
    <property type="component" value="Unassembled WGS sequence"/>
</dbReference>
<feature type="compositionally biased region" description="Polar residues" evidence="7">
    <location>
        <begin position="574"/>
        <end position="591"/>
    </location>
</feature>
<evidence type="ECO:0000256" key="4">
    <source>
        <dbReference type="ARBA" id="ARBA00022490"/>
    </source>
</evidence>
<dbReference type="PANTHER" id="PTHR21551">
    <property type="entry name" value="TOPOISOMERASE II-ASSOCIATED PROTEIN PAT1"/>
    <property type="match status" value="1"/>
</dbReference>
<gene>
    <name evidence="9" type="ORF">CVLEPA_LOCUS24962</name>
</gene>
<comment type="subcellular location">
    <subcellularLocation>
        <location evidence="2">Cytoplasm</location>
        <location evidence="2">P-body</location>
    </subcellularLocation>
    <subcellularLocation>
        <location evidence="1">Nucleus</location>
    </subcellularLocation>
</comment>
<dbReference type="Pfam" id="PF09770">
    <property type="entry name" value="PAT1"/>
    <property type="match status" value="1"/>
</dbReference>
<protein>
    <recommendedName>
        <fullName evidence="8">mRNA decay factor PAT1 domain-containing protein</fullName>
    </recommendedName>
</protein>
<dbReference type="InterPro" id="IPR039900">
    <property type="entry name" value="Pat1-like"/>
</dbReference>
<feature type="domain" description="mRNA decay factor PAT1" evidence="8">
    <location>
        <begin position="606"/>
        <end position="755"/>
    </location>
</feature>
<evidence type="ECO:0000259" key="8">
    <source>
        <dbReference type="Pfam" id="PF09770"/>
    </source>
</evidence>
<name>A0ABP0GPS5_CLALP</name>
<evidence type="ECO:0000313" key="10">
    <source>
        <dbReference type="Proteomes" id="UP001642483"/>
    </source>
</evidence>
<feature type="region of interest" description="Disordered" evidence="7">
    <location>
        <begin position="258"/>
        <end position="285"/>
    </location>
</feature>
<comment type="similarity">
    <text evidence="3">Belongs to the PAT1 family.</text>
</comment>
<evidence type="ECO:0000313" key="9">
    <source>
        <dbReference type="EMBL" id="CAK8692235.1"/>
    </source>
</evidence>
<keyword evidence="6" id="KW-0539">Nucleus</keyword>
<feature type="compositionally biased region" description="Pro residues" evidence="7">
    <location>
        <begin position="207"/>
        <end position="220"/>
    </location>
</feature>
<evidence type="ECO:0000256" key="7">
    <source>
        <dbReference type="SAM" id="MobiDB-lite"/>
    </source>
</evidence>
<reference evidence="9 10" key="1">
    <citation type="submission" date="2024-02" db="EMBL/GenBank/DDBJ databases">
        <authorList>
            <person name="Daric V."/>
            <person name="Darras S."/>
        </authorList>
    </citation>
    <scope>NUCLEOTIDE SEQUENCE [LARGE SCALE GENOMIC DNA]</scope>
</reference>
<evidence type="ECO:0000256" key="2">
    <source>
        <dbReference type="ARBA" id="ARBA00004201"/>
    </source>
</evidence>
<comment type="caution">
    <text evidence="9">The sequence shown here is derived from an EMBL/GenBank/DDBJ whole genome shotgun (WGS) entry which is preliminary data.</text>
</comment>
<keyword evidence="5" id="KW-0694">RNA-binding</keyword>
<keyword evidence="4" id="KW-0963">Cytoplasm</keyword>
<organism evidence="9 10">
    <name type="scientific">Clavelina lepadiformis</name>
    <name type="common">Light-bulb sea squirt</name>
    <name type="synonym">Ascidia lepadiformis</name>
    <dbReference type="NCBI Taxonomy" id="159417"/>
    <lineage>
        <taxon>Eukaryota</taxon>
        <taxon>Metazoa</taxon>
        <taxon>Chordata</taxon>
        <taxon>Tunicata</taxon>
        <taxon>Ascidiacea</taxon>
        <taxon>Aplousobranchia</taxon>
        <taxon>Clavelinidae</taxon>
        <taxon>Clavelina</taxon>
    </lineage>
</organism>